<dbReference type="PANTHER" id="PTHR12728">
    <property type="entry name" value="BRIX DOMAIN CONTAINING PROTEIN"/>
    <property type="match status" value="1"/>
</dbReference>
<comment type="similarity">
    <text evidence="2 4">Belongs to the RPF2 family.</text>
</comment>
<dbReference type="InterPro" id="IPR007109">
    <property type="entry name" value="Brix"/>
</dbReference>
<name>A0AAQ3R8X7_9PEZI</name>
<dbReference type="PANTHER" id="PTHR12728:SF0">
    <property type="entry name" value="RIBOSOME PRODUCTION FACTOR 2 HOMOLOG"/>
    <property type="match status" value="1"/>
</dbReference>
<dbReference type="GO" id="GO:0019843">
    <property type="term" value="F:rRNA binding"/>
    <property type="evidence" value="ECO:0007669"/>
    <property type="project" value="UniProtKB-UniRule"/>
</dbReference>
<accession>A0AAQ3R8X7</accession>
<reference evidence="7 8" key="1">
    <citation type="submission" date="2023-11" db="EMBL/GenBank/DDBJ databases">
        <title>An acidophilic fungus is an integral part of prey digestion in a carnivorous sundew plant.</title>
        <authorList>
            <person name="Tsai I.J."/>
        </authorList>
    </citation>
    <scope>NUCLEOTIDE SEQUENCE [LARGE SCALE GENOMIC DNA]</scope>
    <source>
        <strain evidence="7">169a</strain>
    </source>
</reference>
<organism evidence="7 8">
    <name type="scientific">Acrodontium crateriforme</name>
    <dbReference type="NCBI Taxonomy" id="150365"/>
    <lineage>
        <taxon>Eukaryota</taxon>
        <taxon>Fungi</taxon>
        <taxon>Dikarya</taxon>
        <taxon>Ascomycota</taxon>
        <taxon>Pezizomycotina</taxon>
        <taxon>Dothideomycetes</taxon>
        <taxon>Dothideomycetidae</taxon>
        <taxon>Mycosphaerellales</taxon>
        <taxon>Teratosphaeriaceae</taxon>
        <taxon>Acrodontium</taxon>
    </lineage>
</organism>
<dbReference type="GO" id="GO:0005730">
    <property type="term" value="C:nucleolus"/>
    <property type="evidence" value="ECO:0007669"/>
    <property type="project" value="UniProtKB-SubCell"/>
</dbReference>
<dbReference type="AlphaFoldDB" id="A0AAQ3R8X7"/>
<evidence type="ECO:0000256" key="5">
    <source>
        <dbReference type="SAM" id="MobiDB-lite"/>
    </source>
</evidence>
<dbReference type="GO" id="GO:0000027">
    <property type="term" value="P:ribosomal large subunit assembly"/>
    <property type="evidence" value="ECO:0007669"/>
    <property type="project" value="InterPro"/>
</dbReference>
<evidence type="ECO:0000256" key="1">
    <source>
        <dbReference type="ARBA" id="ARBA00004604"/>
    </source>
</evidence>
<dbReference type="InterPro" id="IPR039770">
    <property type="entry name" value="Rpf2"/>
</dbReference>
<keyword evidence="8" id="KW-1185">Reference proteome</keyword>
<feature type="domain" description="Brix" evidence="6">
    <location>
        <begin position="30"/>
        <end position="245"/>
    </location>
</feature>
<evidence type="ECO:0000256" key="4">
    <source>
        <dbReference type="RuleBase" id="RU367086"/>
    </source>
</evidence>
<dbReference type="EMBL" id="CP138583">
    <property type="protein sequence ID" value="WPH00031.1"/>
    <property type="molecule type" value="Genomic_DNA"/>
</dbReference>
<dbReference type="PROSITE" id="PS50833">
    <property type="entry name" value="BRIX"/>
    <property type="match status" value="1"/>
</dbReference>
<protein>
    <recommendedName>
        <fullName evidence="4">Ribosome production factor 2 homolog</fullName>
    </recommendedName>
    <alternativeName>
        <fullName evidence="4">Ribosome biogenesis protein RPF2 homolog</fullName>
    </alternativeName>
</protein>
<proteinExistence type="inferred from homology"/>
<dbReference type="Proteomes" id="UP001303373">
    <property type="component" value="Chromosome 4"/>
</dbReference>
<gene>
    <name evidence="7" type="ORF">R9X50_00285400</name>
</gene>
<evidence type="ECO:0000256" key="3">
    <source>
        <dbReference type="ARBA" id="ARBA00023242"/>
    </source>
</evidence>
<dbReference type="Pfam" id="PF04427">
    <property type="entry name" value="Brix"/>
    <property type="match status" value="1"/>
</dbReference>
<sequence length="331" mass="37595">MLPIRQIKAKNARTKRYLDNKAPQVVENPRNTLFLRYTSCSEIMQLVLNDIHSLKRPLATKFTKKNSIHPFEDPSSLEFFADKNDASLMVYGSHSKKRPHCMTLVRCFDYKILDMLELYVDPETMRTLGQFKNAKAAVGLKPLISFSGSAFESPSENEYTLAKSLLLELFKGPDVEAIDVEGLQYMIHFSVDEEDNDNVKPQIHMRCYLIKTVKQKNSTLPRVDVEEMGPRIDFRVGRVREADPEMLKEAMRKPKNTEAKTKKNIETDIIGDKVGRIHVGKQDLGQLQTRKMKGLKRSRDIASDDDEEDAGVAVGSDVEMTDVGKRSKVAA</sequence>
<feature type="region of interest" description="Disordered" evidence="5">
    <location>
        <begin position="288"/>
        <end position="331"/>
    </location>
</feature>
<keyword evidence="3 4" id="KW-0539">Nucleus</keyword>
<evidence type="ECO:0000256" key="2">
    <source>
        <dbReference type="ARBA" id="ARBA00010782"/>
    </source>
</evidence>
<dbReference type="SMART" id="SM00879">
    <property type="entry name" value="Brix"/>
    <property type="match status" value="1"/>
</dbReference>
<dbReference type="GO" id="GO:0000463">
    <property type="term" value="P:maturation of LSU-rRNA from tricistronic rRNA transcript (SSU-rRNA, 5.8S rRNA, LSU-rRNA)"/>
    <property type="evidence" value="ECO:0007669"/>
    <property type="project" value="TreeGrafter"/>
</dbReference>
<comment type="subcellular location">
    <subcellularLocation>
        <location evidence="1 4">Nucleus</location>
        <location evidence="1 4">Nucleolus</location>
    </subcellularLocation>
</comment>
<evidence type="ECO:0000313" key="8">
    <source>
        <dbReference type="Proteomes" id="UP001303373"/>
    </source>
</evidence>
<evidence type="ECO:0000313" key="7">
    <source>
        <dbReference type="EMBL" id="WPH00031.1"/>
    </source>
</evidence>
<evidence type="ECO:0000259" key="6">
    <source>
        <dbReference type="PROSITE" id="PS50833"/>
    </source>
</evidence>